<dbReference type="Proteomes" id="UP000178264">
    <property type="component" value="Unassembled WGS sequence"/>
</dbReference>
<sequence length="79" mass="8589">MVAGGAILTLKANWIVSNFGYSEFAESNIKMYGGSRLLWKLIGIVTIFIGLLVITNLYGDLILMFFGPTLGGLKQTPGY</sequence>
<evidence type="ECO:0000256" key="1">
    <source>
        <dbReference type="SAM" id="Phobius"/>
    </source>
</evidence>
<evidence type="ECO:0000313" key="3">
    <source>
        <dbReference type="Proteomes" id="UP000178264"/>
    </source>
</evidence>
<dbReference type="AlphaFoldDB" id="A0A1F7VAR9"/>
<dbReference type="EMBL" id="MGER01000074">
    <property type="protein sequence ID" value="OGL87571.1"/>
    <property type="molecule type" value="Genomic_DNA"/>
</dbReference>
<name>A0A1F7VAR9_9BACT</name>
<evidence type="ECO:0000313" key="2">
    <source>
        <dbReference type="EMBL" id="OGL87571.1"/>
    </source>
</evidence>
<reference evidence="2 3" key="1">
    <citation type="journal article" date="2016" name="Nat. Commun.">
        <title>Thousands of microbial genomes shed light on interconnected biogeochemical processes in an aquifer system.</title>
        <authorList>
            <person name="Anantharaman K."/>
            <person name="Brown C.T."/>
            <person name="Hug L.A."/>
            <person name="Sharon I."/>
            <person name="Castelle C.J."/>
            <person name="Probst A.J."/>
            <person name="Thomas B.C."/>
            <person name="Singh A."/>
            <person name="Wilkins M.J."/>
            <person name="Karaoz U."/>
            <person name="Brodie E.L."/>
            <person name="Williams K.H."/>
            <person name="Hubbard S.S."/>
            <person name="Banfield J.F."/>
        </authorList>
    </citation>
    <scope>NUCLEOTIDE SEQUENCE [LARGE SCALE GENOMIC DNA]</scope>
</reference>
<gene>
    <name evidence="2" type="ORF">A3I42_03965</name>
</gene>
<keyword evidence="1" id="KW-0812">Transmembrane</keyword>
<proteinExistence type="predicted"/>
<keyword evidence="1" id="KW-0472">Membrane</keyword>
<accession>A0A1F7VAR9</accession>
<organism evidence="2 3">
    <name type="scientific">Candidatus Uhrbacteria bacterium RIFCSPLOWO2_02_FULL_49_11</name>
    <dbReference type="NCBI Taxonomy" id="1802409"/>
    <lineage>
        <taxon>Bacteria</taxon>
        <taxon>Candidatus Uhriibacteriota</taxon>
    </lineage>
</organism>
<comment type="caution">
    <text evidence="2">The sequence shown here is derived from an EMBL/GenBank/DDBJ whole genome shotgun (WGS) entry which is preliminary data.</text>
</comment>
<keyword evidence="1" id="KW-1133">Transmembrane helix</keyword>
<protein>
    <submittedName>
        <fullName evidence="2">Uncharacterized protein</fullName>
    </submittedName>
</protein>
<feature type="transmembrane region" description="Helical" evidence="1">
    <location>
        <begin position="37"/>
        <end position="58"/>
    </location>
</feature>